<dbReference type="GO" id="GO:0004497">
    <property type="term" value="F:monooxygenase activity"/>
    <property type="evidence" value="ECO:0007669"/>
    <property type="project" value="UniProtKB-KW"/>
</dbReference>
<keyword evidence="8" id="KW-1185">Reference proteome</keyword>
<organism evidence="7 8">
    <name type="scientific">Pocillopora meandrina</name>
    <dbReference type="NCBI Taxonomy" id="46732"/>
    <lineage>
        <taxon>Eukaryota</taxon>
        <taxon>Metazoa</taxon>
        <taxon>Cnidaria</taxon>
        <taxon>Anthozoa</taxon>
        <taxon>Hexacorallia</taxon>
        <taxon>Scleractinia</taxon>
        <taxon>Astrocoeniina</taxon>
        <taxon>Pocilloporidae</taxon>
        <taxon>Pocillopora</taxon>
    </lineage>
</organism>
<dbReference type="InterPro" id="IPR036396">
    <property type="entry name" value="Cyt_P450_sf"/>
</dbReference>
<evidence type="ECO:0000256" key="3">
    <source>
        <dbReference type="ARBA" id="ARBA00022824"/>
    </source>
</evidence>
<evidence type="ECO:0000256" key="6">
    <source>
        <dbReference type="RuleBase" id="RU000461"/>
    </source>
</evidence>
<dbReference type="InterPro" id="IPR002401">
    <property type="entry name" value="Cyt_P450_E_grp-I"/>
</dbReference>
<dbReference type="AlphaFoldDB" id="A0AAU9XVK7"/>
<dbReference type="Gene3D" id="1.10.630.10">
    <property type="entry name" value="Cytochrome P450"/>
    <property type="match status" value="1"/>
</dbReference>
<keyword evidence="5 6" id="KW-0408">Iron</keyword>
<dbReference type="InterPro" id="IPR017972">
    <property type="entry name" value="Cyt_P450_CS"/>
</dbReference>
<keyword evidence="6" id="KW-0503">Monooxygenase</keyword>
<dbReference type="InterPro" id="IPR050196">
    <property type="entry name" value="Cytochrome_P450_Monoox"/>
</dbReference>
<dbReference type="Pfam" id="PF00067">
    <property type="entry name" value="p450"/>
    <property type="match status" value="1"/>
</dbReference>
<gene>
    <name evidence="7" type="ORF">PMEA_00029852</name>
</gene>
<feature type="binding site" description="axial binding residue" evidence="5">
    <location>
        <position position="455"/>
    </location>
    <ligand>
        <name>heme</name>
        <dbReference type="ChEBI" id="CHEBI:30413"/>
    </ligand>
    <ligandPart>
        <name>Fe</name>
        <dbReference type="ChEBI" id="CHEBI:18248"/>
    </ligandPart>
</feature>
<dbReference type="SUPFAM" id="SSF48264">
    <property type="entry name" value="Cytochrome P450"/>
    <property type="match status" value="1"/>
</dbReference>
<keyword evidence="5 6" id="KW-0479">Metal-binding</keyword>
<dbReference type="PROSITE" id="PS00086">
    <property type="entry name" value="CYTOCHROME_P450"/>
    <property type="match status" value="1"/>
</dbReference>
<comment type="subcellular location">
    <subcellularLocation>
        <location evidence="1">Endoplasmic reticulum membrane</location>
    </subcellularLocation>
</comment>
<dbReference type="PRINTS" id="PR00385">
    <property type="entry name" value="P450"/>
</dbReference>
<evidence type="ECO:0008006" key="9">
    <source>
        <dbReference type="Google" id="ProtNLM"/>
    </source>
</evidence>
<dbReference type="GO" id="GO:0005789">
    <property type="term" value="C:endoplasmic reticulum membrane"/>
    <property type="evidence" value="ECO:0007669"/>
    <property type="project" value="UniProtKB-SubCell"/>
</dbReference>
<keyword evidence="5 6" id="KW-0349">Heme</keyword>
<dbReference type="GO" id="GO:0005506">
    <property type="term" value="F:iron ion binding"/>
    <property type="evidence" value="ECO:0007669"/>
    <property type="project" value="InterPro"/>
</dbReference>
<comment type="cofactor">
    <cofactor evidence="5">
        <name>heme</name>
        <dbReference type="ChEBI" id="CHEBI:30413"/>
    </cofactor>
</comment>
<evidence type="ECO:0000313" key="7">
    <source>
        <dbReference type="EMBL" id="CAH3157135.1"/>
    </source>
</evidence>
<keyword evidence="6" id="KW-0560">Oxidoreductase</keyword>
<dbReference type="GO" id="GO:0020037">
    <property type="term" value="F:heme binding"/>
    <property type="evidence" value="ECO:0007669"/>
    <property type="project" value="InterPro"/>
</dbReference>
<evidence type="ECO:0000256" key="2">
    <source>
        <dbReference type="ARBA" id="ARBA00010617"/>
    </source>
</evidence>
<evidence type="ECO:0000256" key="1">
    <source>
        <dbReference type="ARBA" id="ARBA00004586"/>
    </source>
</evidence>
<protein>
    <recommendedName>
        <fullName evidence="9">Cytochrome P450</fullName>
    </recommendedName>
</protein>
<dbReference type="GO" id="GO:0016705">
    <property type="term" value="F:oxidoreductase activity, acting on paired donors, with incorporation or reduction of molecular oxygen"/>
    <property type="evidence" value="ECO:0007669"/>
    <property type="project" value="InterPro"/>
</dbReference>
<dbReference type="EMBL" id="CALNXJ010000063">
    <property type="protein sequence ID" value="CAH3157135.1"/>
    <property type="molecule type" value="Genomic_DNA"/>
</dbReference>
<sequence>MFLVVAVSLLLAAVVLISLVLLGRHHSADPVRKMPGPKTNLLFGNVLQLPRLPNDLVTQILQWVYEYHNGMFCLWLGPTYPFIFLYKPELVEVVLHSSKHISKSADYDFLHPWLGTGLLTSDGSKWKTRRRLITPTFHFSILNTFLQVFEEQSKILVSNLEKNVKTGTFNIMPYITLCALDIICITSMDSSPNAQGDTNSPYVKAVGRITELIQKRQRSPWLWPDIVYFLTPSGREHNHCLKILHGFTNKVIDERIADRAAKKNDLQTEENDTEQGEEGEFKRKRRLAFLDLLLEAYDKGEISREGIREEVDTFMFEGHDTTAAGLTWALYLLARHPHVQQQVHEEVDKFFEQRPETLTIEDLKDLRYLECVVKEAQRMFPSVPFIARTTTEDCHLDGYLAPKGTALGVCTIGLHRNPKVWEAPLEFNPDRFLPENSQGRHPYSFVPFSAGPRNCIGQRFALHEEKLVLAHVLRNFTLDSTQTFDELQTCGEIITRPKNGIFVSLAKR</sequence>
<dbReference type="PANTHER" id="PTHR24291:SF189">
    <property type="entry name" value="CYTOCHROME P450 4C3-RELATED"/>
    <property type="match status" value="1"/>
</dbReference>
<proteinExistence type="inferred from homology"/>
<keyword evidence="4" id="KW-0472">Membrane</keyword>
<evidence type="ECO:0000313" key="8">
    <source>
        <dbReference type="Proteomes" id="UP001159428"/>
    </source>
</evidence>
<evidence type="ECO:0000256" key="4">
    <source>
        <dbReference type="ARBA" id="ARBA00023136"/>
    </source>
</evidence>
<dbReference type="PANTHER" id="PTHR24291">
    <property type="entry name" value="CYTOCHROME P450 FAMILY 4"/>
    <property type="match status" value="1"/>
</dbReference>
<name>A0AAU9XVK7_9CNID</name>
<comment type="caution">
    <text evidence="7">The sequence shown here is derived from an EMBL/GenBank/DDBJ whole genome shotgun (WGS) entry which is preliminary data.</text>
</comment>
<dbReference type="PRINTS" id="PR00463">
    <property type="entry name" value="EP450I"/>
</dbReference>
<dbReference type="Proteomes" id="UP001159428">
    <property type="component" value="Unassembled WGS sequence"/>
</dbReference>
<evidence type="ECO:0000256" key="5">
    <source>
        <dbReference type="PIRSR" id="PIRSR602401-1"/>
    </source>
</evidence>
<dbReference type="InterPro" id="IPR001128">
    <property type="entry name" value="Cyt_P450"/>
</dbReference>
<comment type="similarity">
    <text evidence="2 6">Belongs to the cytochrome P450 family.</text>
</comment>
<reference evidence="7 8" key="1">
    <citation type="submission" date="2022-05" db="EMBL/GenBank/DDBJ databases">
        <authorList>
            <consortium name="Genoscope - CEA"/>
            <person name="William W."/>
        </authorList>
    </citation>
    <scope>NUCLEOTIDE SEQUENCE [LARGE SCALE GENOMIC DNA]</scope>
</reference>
<keyword evidence="3" id="KW-0256">Endoplasmic reticulum</keyword>
<accession>A0AAU9XVK7</accession>